<name>A0A7C8IGV3_9PLEO</name>
<evidence type="ECO:0000313" key="2">
    <source>
        <dbReference type="Proteomes" id="UP000481861"/>
    </source>
</evidence>
<reference evidence="1 2" key="1">
    <citation type="submission" date="2020-01" db="EMBL/GenBank/DDBJ databases">
        <authorList>
            <consortium name="DOE Joint Genome Institute"/>
            <person name="Haridas S."/>
            <person name="Albert R."/>
            <person name="Binder M."/>
            <person name="Bloem J."/>
            <person name="Labutti K."/>
            <person name="Salamov A."/>
            <person name="Andreopoulos B."/>
            <person name="Baker S.E."/>
            <person name="Barry K."/>
            <person name="Bills G."/>
            <person name="Bluhm B.H."/>
            <person name="Cannon C."/>
            <person name="Castanera R."/>
            <person name="Culley D.E."/>
            <person name="Daum C."/>
            <person name="Ezra D."/>
            <person name="Gonzalez J.B."/>
            <person name="Henrissat B."/>
            <person name="Kuo A."/>
            <person name="Liang C."/>
            <person name="Lipzen A."/>
            <person name="Lutzoni F."/>
            <person name="Magnuson J."/>
            <person name="Mondo S."/>
            <person name="Nolan M."/>
            <person name="Ohm R."/>
            <person name="Pangilinan J."/>
            <person name="Park H.-J.H."/>
            <person name="Ramirez L."/>
            <person name="Alfaro M."/>
            <person name="Sun H."/>
            <person name="Tritt A."/>
            <person name="Yoshinaga Y."/>
            <person name="Zwiers L.-H.L."/>
            <person name="Turgeon B.G."/>
            <person name="Goodwin S.B."/>
            <person name="Spatafora J.W."/>
            <person name="Crous P.W."/>
            <person name="Grigoriev I.V."/>
        </authorList>
    </citation>
    <scope>NUCLEOTIDE SEQUENCE [LARGE SCALE GENOMIC DNA]</scope>
    <source>
        <strain evidence="1 2">CBS 611.86</strain>
    </source>
</reference>
<evidence type="ECO:0000313" key="1">
    <source>
        <dbReference type="EMBL" id="KAF2877306.1"/>
    </source>
</evidence>
<proteinExistence type="predicted"/>
<dbReference type="EMBL" id="JAADJZ010000002">
    <property type="protein sequence ID" value="KAF2877306.1"/>
    <property type="molecule type" value="Genomic_DNA"/>
</dbReference>
<gene>
    <name evidence="1" type="ORF">BDV95DRAFT_601717</name>
</gene>
<dbReference type="Proteomes" id="UP000481861">
    <property type="component" value="Unassembled WGS sequence"/>
</dbReference>
<sequence>MAPLMVDILNFLASHMPQSASNPLDHKLGLEFLVIALVVHAGLLPQMFPDLVDCISHMDTFVRRGYRAQGPTRLDDRSPIWVLMAALAGAANETCPIFITRDALVLLARNNPDIILVEFITVKLTFAYPHELHDVIRVTDRLNRRWIFDIFSFHFGNFSWFCPNTVYGNRWCSWPVPPPCFYPVSPPCFYLNLPKVDVWLSTQVWDRDTIIVAGAAHHPPSRILVNIIQDLISSNFMTNMDACGELTLRLPSSHYDYLESLQTTPRGETGKCALTSFDKDAEKICCDRCFDTPNTDFKGMLHDVYYCSLAHLEEDRAHVKICADRQMIRACFRVGEILFSAFVAEREELCPLNLKSYEKLGELGHGIRKLVFRTGSRLGMKSLSAPTTTGLLAYLTKDLPVKITEIELYPLTPNAIEAEYDDKTSLNLDQFVHSLTKLTPHQFDRGPTTDPWIEDGVTIDLTYAQYNYESVCDRWLDYSVTKTPYPENVNHFDFGKLYAEHLQELVLPDNKAVVAMGHEAAFRTINNVL</sequence>
<organism evidence="1 2">
    <name type="scientific">Massariosphaeria phaeospora</name>
    <dbReference type="NCBI Taxonomy" id="100035"/>
    <lineage>
        <taxon>Eukaryota</taxon>
        <taxon>Fungi</taxon>
        <taxon>Dikarya</taxon>
        <taxon>Ascomycota</taxon>
        <taxon>Pezizomycotina</taxon>
        <taxon>Dothideomycetes</taxon>
        <taxon>Pleosporomycetidae</taxon>
        <taxon>Pleosporales</taxon>
        <taxon>Pleosporales incertae sedis</taxon>
        <taxon>Massariosphaeria</taxon>
    </lineage>
</organism>
<comment type="caution">
    <text evidence="1">The sequence shown here is derived from an EMBL/GenBank/DDBJ whole genome shotgun (WGS) entry which is preliminary data.</text>
</comment>
<accession>A0A7C8IGV3</accession>
<protein>
    <submittedName>
        <fullName evidence="1">Uncharacterized protein</fullName>
    </submittedName>
</protein>
<keyword evidence="2" id="KW-1185">Reference proteome</keyword>
<dbReference type="AlphaFoldDB" id="A0A7C8IGV3"/>